<keyword evidence="2" id="KW-1185">Reference proteome</keyword>
<dbReference type="RefSeq" id="WP_066471107.1">
    <property type="nucleotide sequence ID" value="NZ_BCNT01000001.1"/>
</dbReference>
<gene>
    <name evidence="1" type="ORF">ACFSW6_20210</name>
</gene>
<dbReference type="Proteomes" id="UP001597463">
    <property type="component" value="Unassembled WGS sequence"/>
</dbReference>
<sequence length="92" mass="10236">MKAHVTLLRSGGRLSVPDRPTMRAVGELELTHLRISPDEPRTVPVLQLLGASGQQLFEPKLISIFVGTMKFSGLEFVGGAWYAQEWRCELTL</sequence>
<dbReference type="EMBL" id="JBHUMV010000011">
    <property type="protein sequence ID" value="MFD2756405.1"/>
    <property type="molecule type" value="Genomic_DNA"/>
</dbReference>
<name>A0ABW5USJ3_9BURK</name>
<organism evidence="1 2">
    <name type="scientific">Comamonas terrae</name>
    <dbReference type="NCBI Taxonomy" id="673548"/>
    <lineage>
        <taxon>Bacteria</taxon>
        <taxon>Pseudomonadati</taxon>
        <taxon>Pseudomonadota</taxon>
        <taxon>Betaproteobacteria</taxon>
        <taxon>Burkholderiales</taxon>
        <taxon>Comamonadaceae</taxon>
        <taxon>Comamonas</taxon>
    </lineage>
</organism>
<protein>
    <submittedName>
        <fullName evidence="1">Uncharacterized protein</fullName>
    </submittedName>
</protein>
<evidence type="ECO:0000313" key="1">
    <source>
        <dbReference type="EMBL" id="MFD2756405.1"/>
    </source>
</evidence>
<comment type="caution">
    <text evidence="1">The sequence shown here is derived from an EMBL/GenBank/DDBJ whole genome shotgun (WGS) entry which is preliminary data.</text>
</comment>
<evidence type="ECO:0000313" key="2">
    <source>
        <dbReference type="Proteomes" id="UP001597463"/>
    </source>
</evidence>
<proteinExistence type="predicted"/>
<reference evidence="2" key="1">
    <citation type="journal article" date="2019" name="Int. J. Syst. Evol. Microbiol.">
        <title>The Global Catalogue of Microorganisms (GCM) 10K type strain sequencing project: providing services to taxonomists for standard genome sequencing and annotation.</title>
        <authorList>
            <consortium name="The Broad Institute Genomics Platform"/>
            <consortium name="The Broad Institute Genome Sequencing Center for Infectious Disease"/>
            <person name="Wu L."/>
            <person name="Ma J."/>
        </authorList>
    </citation>
    <scope>NUCLEOTIDE SEQUENCE [LARGE SCALE GENOMIC DNA]</scope>
    <source>
        <strain evidence="2">TISTR 1906</strain>
    </source>
</reference>
<accession>A0ABW5USJ3</accession>